<accession>A0A917IZD7</accession>
<keyword evidence="2" id="KW-1185">Reference proteome</keyword>
<name>A0A917IZD7_9BACT</name>
<protein>
    <submittedName>
        <fullName evidence="1">Uncharacterized protein</fullName>
    </submittedName>
</protein>
<dbReference type="Proteomes" id="UP000627292">
    <property type="component" value="Unassembled WGS sequence"/>
</dbReference>
<proteinExistence type="predicted"/>
<evidence type="ECO:0000313" key="1">
    <source>
        <dbReference type="EMBL" id="GGH70022.1"/>
    </source>
</evidence>
<dbReference type="EMBL" id="BMIB01000003">
    <property type="protein sequence ID" value="GGH70022.1"/>
    <property type="molecule type" value="Genomic_DNA"/>
</dbReference>
<reference evidence="1" key="1">
    <citation type="journal article" date="2014" name="Int. J. Syst. Evol. Microbiol.">
        <title>Complete genome sequence of Corynebacterium casei LMG S-19264T (=DSM 44701T), isolated from a smear-ripened cheese.</title>
        <authorList>
            <consortium name="US DOE Joint Genome Institute (JGI-PGF)"/>
            <person name="Walter F."/>
            <person name="Albersmeier A."/>
            <person name="Kalinowski J."/>
            <person name="Ruckert C."/>
        </authorList>
    </citation>
    <scope>NUCLEOTIDE SEQUENCE</scope>
    <source>
        <strain evidence="1">CGMCC 1.15290</strain>
    </source>
</reference>
<comment type="caution">
    <text evidence="1">The sequence shown here is derived from an EMBL/GenBank/DDBJ whole genome shotgun (WGS) entry which is preliminary data.</text>
</comment>
<dbReference type="AlphaFoldDB" id="A0A917IZD7"/>
<sequence>MFNLFSSMFKRKKDSIKLLGRAGMSFYDGNNEYYLDTDNIRNEVEELDIVIYYSGTGLRNESRPLSIEEKISIAARVREIMESGGARVGFRD</sequence>
<dbReference type="RefSeq" id="WP_188953230.1">
    <property type="nucleotide sequence ID" value="NZ_BMIB01000003.1"/>
</dbReference>
<reference evidence="1" key="2">
    <citation type="submission" date="2020-09" db="EMBL/GenBank/DDBJ databases">
        <authorList>
            <person name="Sun Q."/>
            <person name="Zhou Y."/>
        </authorList>
    </citation>
    <scope>NUCLEOTIDE SEQUENCE</scope>
    <source>
        <strain evidence="1">CGMCC 1.15290</strain>
    </source>
</reference>
<organism evidence="1 2">
    <name type="scientific">Filimonas zeae</name>
    <dbReference type="NCBI Taxonomy" id="1737353"/>
    <lineage>
        <taxon>Bacteria</taxon>
        <taxon>Pseudomonadati</taxon>
        <taxon>Bacteroidota</taxon>
        <taxon>Chitinophagia</taxon>
        <taxon>Chitinophagales</taxon>
        <taxon>Chitinophagaceae</taxon>
        <taxon>Filimonas</taxon>
    </lineage>
</organism>
<gene>
    <name evidence="1" type="ORF">GCM10011379_27890</name>
</gene>
<evidence type="ECO:0000313" key="2">
    <source>
        <dbReference type="Proteomes" id="UP000627292"/>
    </source>
</evidence>